<evidence type="ECO:0000256" key="1">
    <source>
        <dbReference type="SAM" id="Coils"/>
    </source>
</evidence>
<evidence type="ECO:0000256" key="3">
    <source>
        <dbReference type="SAM" id="SignalP"/>
    </source>
</evidence>
<feature type="region of interest" description="Disordered" evidence="2">
    <location>
        <begin position="203"/>
        <end position="229"/>
    </location>
</feature>
<evidence type="ECO:0000313" key="5">
    <source>
        <dbReference type="Proteomes" id="UP000760480"/>
    </source>
</evidence>
<feature type="compositionally biased region" description="Low complexity" evidence="2">
    <location>
        <begin position="70"/>
        <end position="83"/>
    </location>
</feature>
<proteinExistence type="predicted"/>
<gene>
    <name evidence="4" type="ORF">E4P82_12600</name>
</gene>
<dbReference type="EMBL" id="SPMZ01000035">
    <property type="protein sequence ID" value="NMQ19963.1"/>
    <property type="molecule type" value="Genomic_DNA"/>
</dbReference>
<dbReference type="Gene3D" id="1.20.5.110">
    <property type="match status" value="1"/>
</dbReference>
<dbReference type="InterPro" id="IPR011990">
    <property type="entry name" value="TPR-like_helical_dom_sf"/>
</dbReference>
<dbReference type="Gene3D" id="1.25.40.10">
    <property type="entry name" value="Tetratricopeptide repeat domain"/>
    <property type="match status" value="1"/>
</dbReference>
<feature type="coiled-coil region" evidence="1">
    <location>
        <begin position="34"/>
        <end position="68"/>
    </location>
</feature>
<protein>
    <submittedName>
        <fullName evidence="4">Tetratricopeptide repeat protein</fullName>
    </submittedName>
</protein>
<reference evidence="4 5" key="1">
    <citation type="submission" date="2019-03" db="EMBL/GenBank/DDBJ databases">
        <title>Metabolic reconstructions from genomes of highly enriched 'Candidatus Accumulibacter' and 'Candidatus Competibacter' bioreactor populations.</title>
        <authorList>
            <person name="Annavajhala M.K."/>
            <person name="Welles L."/>
            <person name="Abbas B."/>
            <person name="Sorokin D."/>
            <person name="Park H."/>
            <person name="Van Loosdrecht M."/>
            <person name="Chandran K."/>
        </authorList>
    </citation>
    <scope>NUCLEOTIDE SEQUENCE [LARGE SCALE GENOMIC DNA]</scope>
    <source>
        <strain evidence="4 5">SBR_G</strain>
    </source>
</reference>
<keyword evidence="1" id="KW-0175">Coiled coil</keyword>
<dbReference type="InterPro" id="IPR019734">
    <property type="entry name" value="TPR_rpt"/>
</dbReference>
<keyword evidence="5" id="KW-1185">Reference proteome</keyword>
<name>A0ABX1TKN5_9GAMM</name>
<dbReference type="Pfam" id="PF13174">
    <property type="entry name" value="TPR_6"/>
    <property type="match status" value="2"/>
</dbReference>
<comment type="caution">
    <text evidence="4">The sequence shown here is derived from an EMBL/GenBank/DDBJ whole genome shotgun (WGS) entry which is preliminary data.</text>
</comment>
<feature type="compositionally biased region" description="Low complexity" evidence="2">
    <location>
        <begin position="211"/>
        <end position="220"/>
    </location>
</feature>
<keyword evidence="3" id="KW-0732">Signal</keyword>
<feature type="region of interest" description="Disordered" evidence="2">
    <location>
        <begin position="68"/>
        <end position="116"/>
    </location>
</feature>
<sequence>MPRLRFPWLTLLVLSGLALPGAGHAQNAPDSTLTLELLQRIEQLEAEVRQIRGELEIYRHRFDQLQQESARAYAPPTAPAGAAIPPPQAEPSPAGSPPADTTAPPVTRTMPSAAGTAQADFETALRELREGHHARAIAELQRFLNAYPDSSQAGDAQYWLGEAHYLSRDYAAAKEAFINLGGALSGKRAATGCATQAGLHLRRGRRDRSSARGAAKAGAGISQHPGGQSCRTTSASLALAHWAWIHRPAPCLWDAQTQGLVGH</sequence>
<feature type="signal peptide" evidence="3">
    <location>
        <begin position="1"/>
        <end position="25"/>
    </location>
</feature>
<feature type="chain" id="PRO_5045342766" evidence="3">
    <location>
        <begin position="26"/>
        <end position="263"/>
    </location>
</feature>
<accession>A0ABX1TKN5</accession>
<feature type="compositionally biased region" description="Pro residues" evidence="2">
    <location>
        <begin position="84"/>
        <end position="96"/>
    </location>
</feature>
<evidence type="ECO:0000313" key="4">
    <source>
        <dbReference type="EMBL" id="NMQ19963.1"/>
    </source>
</evidence>
<dbReference type="Proteomes" id="UP000760480">
    <property type="component" value="Unassembled WGS sequence"/>
</dbReference>
<organism evidence="4 5">
    <name type="scientific">Candidatus Competibacter phosphatis</name>
    <dbReference type="NCBI Taxonomy" id="221280"/>
    <lineage>
        <taxon>Bacteria</taxon>
        <taxon>Pseudomonadati</taxon>
        <taxon>Pseudomonadota</taxon>
        <taxon>Gammaproteobacteria</taxon>
        <taxon>Candidatus Competibacteraceae</taxon>
        <taxon>Candidatus Competibacter</taxon>
    </lineage>
</organism>
<dbReference type="SUPFAM" id="SSF48452">
    <property type="entry name" value="TPR-like"/>
    <property type="match status" value="1"/>
</dbReference>
<evidence type="ECO:0000256" key="2">
    <source>
        <dbReference type="SAM" id="MobiDB-lite"/>
    </source>
</evidence>